<dbReference type="EMBL" id="GANP01010291">
    <property type="protein sequence ID" value="JAB74177.1"/>
    <property type="molecule type" value="mRNA"/>
</dbReference>
<dbReference type="InterPro" id="IPR013087">
    <property type="entry name" value="Znf_C2H2_type"/>
</dbReference>
<comment type="subcellular location">
    <subcellularLocation>
        <location evidence="1">Nucleus</location>
    </subcellularLocation>
</comment>
<keyword evidence="6" id="KW-0862">Zinc</keyword>
<dbReference type="Gene3D" id="3.30.160.60">
    <property type="entry name" value="Classic Zinc Finger"/>
    <property type="match status" value="5"/>
</dbReference>
<evidence type="ECO:0000256" key="1">
    <source>
        <dbReference type="ARBA" id="ARBA00004123"/>
    </source>
</evidence>
<feature type="domain" description="C2H2-type" evidence="9">
    <location>
        <begin position="45"/>
        <end position="72"/>
    </location>
</feature>
<dbReference type="Pfam" id="PF00096">
    <property type="entry name" value="zf-C2H2"/>
    <property type="match status" value="4"/>
</dbReference>
<evidence type="ECO:0000256" key="5">
    <source>
        <dbReference type="ARBA" id="ARBA00022771"/>
    </source>
</evidence>
<dbReference type="SMART" id="SM00355">
    <property type="entry name" value="ZnF_C2H2"/>
    <property type="match status" value="7"/>
</dbReference>
<dbReference type="PROSITE" id="PS50157">
    <property type="entry name" value="ZINC_FINGER_C2H2_2"/>
    <property type="match status" value="7"/>
</dbReference>
<feature type="domain" description="C2H2-type" evidence="9">
    <location>
        <begin position="186"/>
        <end position="216"/>
    </location>
</feature>
<dbReference type="FunFam" id="3.30.160.60:FF:000151">
    <property type="entry name" value="Zinc finger and SCAN domain-containing 21"/>
    <property type="match status" value="1"/>
</dbReference>
<organism evidence="10">
    <name type="scientific">Ixodes ricinus</name>
    <name type="common">Common tick</name>
    <name type="synonym">Acarus ricinus</name>
    <dbReference type="NCBI Taxonomy" id="34613"/>
    <lineage>
        <taxon>Eukaryota</taxon>
        <taxon>Metazoa</taxon>
        <taxon>Ecdysozoa</taxon>
        <taxon>Arthropoda</taxon>
        <taxon>Chelicerata</taxon>
        <taxon>Arachnida</taxon>
        <taxon>Acari</taxon>
        <taxon>Parasitiformes</taxon>
        <taxon>Ixodida</taxon>
        <taxon>Ixodoidea</taxon>
        <taxon>Ixodidae</taxon>
        <taxon>Ixodinae</taxon>
        <taxon>Ixodes</taxon>
    </lineage>
</organism>
<protein>
    <submittedName>
        <fullName evidence="10">Putative zinc ion binding protein</fullName>
    </submittedName>
</protein>
<evidence type="ECO:0000259" key="9">
    <source>
        <dbReference type="PROSITE" id="PS50157"/>
    </source>
</evidence>
<evidence type="ECO:0000313" key="10">
    <source>
        <dbReference type="EMBL" id="JAB74177.1"/>
    </source>
</evidence>
<comment type="similarity">
    <text evidence="2">Belongs to the krueppel C2H2-type zinc-finger protein family.</text>
</comment>
<evidence type="ECO:0000256" key="7">
    <source>
        <dbReference type="ARBA" id="ARBA00023242"/>
    </source>
</evidence>
<feature type="domain" description="C2H2-type" evidence="9">
    <location>
        <begin position="15"/>
        <end position="43"/>
    </location>
</feature>
<evidence type="ECO:0000256" key="2">
    <source>
        <dbReference type="ARBA" id="ARBA00006991"/>
    </source>
</evidence>
<dbReference type="GO" id="GO:0003700">
    <property type="term" value="F:DNA-binding transcription factor activity"/>
    <property type="evidence" value="ECO:0007669"/>
    <property type="project" value="TreeGrafter"/>
</dbReference>
<evidence type="ECO:0000256" key="6">
    <source>
        <dbReference type="ARBA" id="ARBA00022833"/>
    </source>
</evidence>
<evidence type="ECO:0000256" key="4">
    <source>
        <dbReference type="ARBA" id="ARBA00022737"/>
    </source>
</evidence>
<feature type="domain" description="C2H2-type" evidence="9">
    <location>
        <begin position="101"/>
        <end position="128"/>
    </location>
</feature>
<keyword evidence="3" id="KW-0479">Metal-binding</keyword>
<dbReference type="PROSITE" id="PS00028">
    <property type="entry name" value="ZINC_FINGER_C2H2_1"/>
    <property type="match status" value="5"/>
</dbReference>
<keyword evidence="4" id="KW-0677">Repeat</keyword>
<dbReference type="AlphaFoldDB" id="V5HG07"/>
<dbReference type="FunFam" id="3.30.160.60:FF:002343">
    <property type="entry name" value="Zinc finger protein 33A"/>
    <property type="match status" value="2"/>
</dbReference>
<dbReference type="PANTHER" id="PTHR24390:SF226">
    <property type="entry name" value="GH10523P-RELATED"/>
    <property type="match status" value="1"/>
</dbReference>
<dbReference type="GO" id="GO:0000978">
    <property type="term" value="F:RNA polymerase II cis-regulatory region sequence-specific DNA binding"/>
    <property type="evidence" value="ECO:0007669"/>
    <property type="project" value="TreeGrafter"/>
</dbReference>
<dbReference type="GO" id="GO:0008270">
    <property type="term" value="F:zinc ion binding"/>
    <property type="evidence" value="ECO:0007669"/>
    <property type="project" value="UniProtKB-KW"/>
</dbReference>
<dbReference type="PANTHER" id="PTHR24390">
    <property type="entry name" value="ZINC FINGER PROTEIN"/>
    <property type="match status" value="1"/>
</dbReference>
<proteinExistence type="evidence at transcript level"/>
<feature type="domain" description="C2H2-type" evidence="9">
    <location>
        <begin position="129"/>
        <end position="156"/>
    </location>
</feature>
<evidence type="ECO:0000256" key="3">
    <source>
        <dbReference type="ARBA" id="ARBA00022723"/>
    </source>
</evidence>
<dbReference type="InterPro" id="IPR036236">
    <property type="entry name" value="Znf_C2H2_sf"/>
</dbReference>
<dbReference type="GO" id="GO:0005634">
    <property type="term" value="C:nucleus"/>
    <property type="evidence" value="ECO:0007669"/>
    <property type="project" value="UniProtKB-SubCell"/>
</dbReference>
<keyword evidence="7" id="KW-0539">Nucleus</keyword>
<accession>V5HG07</accession>
<dbReference type="SUPFAM" id="SSF57667">
    <property type="entry name" value="beta-beta-alpha zinc fingers"/>
    <property type="match status" value="4"/>
</dbReference>
<name>V5HG07_IXORI</name>
<reference evidence="10" key="1">
    <citation type="journal article" date="2015" name="Sci. Rep.">
        <title>Tissue- and time-dependent transcription in Ixodes ricinus salivary glands and midguts when blood feeding on the vertebrate host.</title>
        <authorList>
            <person name="Kotsyfakis M."/>
            <person name="Schwarz A."/>
            <person name="Erhart J."/>
            <person name="Ribeiro J.M."/>
        </authorList>
    </citation>
    <scope>NUCLEOTIDE SEQUENCE</scope>
    <source>
        <tissue evidence="10">Salivary gland and midgut</tissue>
    </source>
</reference>
<feature type="domain" description="C2H2-type" evidence="9">
    <location>
        <begin position="73"/>
        <end position="100"/>
    </location>
</feature>
<evidence type="ECO:0000256" key="8">
    <source>
        <dbReference type="PROSITE-ProRule" id="PRU00042"/>
    </source>
</evidence>
<dbReference type="GO" id="GO:0006357">
    <property type="term" value="P:regulation of transcription by RNA polymerase II"/>
    <property type="evidence" value="ECO:0007669"/>
    <property type="project" value="TreeGrafter"/>
</dbReference>
<feature type="non-terminal residue" evidence="10">
    <location>
        <position position="1"/>
    </location>
</feature>
<keyword evidence="5 8" id="KW-0863">Zinc-finger</keyword>
<feature type="domain" description="C2H2-type" evidence="9">
    <location>
        <begin position="157"/>
        <end position="185"/>
    </location>
</feature>
<sequence>DQEEAPSLEGPAETFACGDCDSVFASLEHLQRHRKKMHERRGGRHRCGHCPYSSNIKQHLVSHDCAHTGQRPFVCGTCGKAFMQQGILTRHQRVHTSERPHECHECGQKFAQLSCLRTHEKTHTGERPYICPECGRGFVTRCSLAKHGRTHSGEKPYACHLCPYRTSNLSNKRRHVILVHSKQYPHKCSYDNCKKGFVKPCFLRIHMRRQHACDDQEVDSMIEGRKLHS</sequence>